<sequence length="232" mass="26796">MSTDILRDAASTFLHLTNYEYHIILGRKMKQTHLTIRFLPDNFYHLAGLQKLKSAYPFQNLAHDKVFRQILSQKITANDISKDKAFPLISDRLKVLAHLDTILDSNFSNFFRYDKNKIPFYSALSADYIVKGTTPQSIITFATFVNNNNVFYGNSIFPLSNFDYSKGQMQYTVLLKEKLNLKTNEVTTLFHHKKYHLDEIPNAETIKAMKEVNTCTDLVGPFHAIDDLMDEL</sequence>
<name>A0A1H0RAV0_SELRU</name>
<proteinExistence type="predicted"/>
<dbReference type="AlphaFoldDB" id="A0A1H0RAV0"/>
<evidence type="ECO:0000259" key="1">
    <source>
        <dbReference type="Pfam" id="PF18813"/>
    </source>
</evidence>
<gene>
    <name evidence="2" type="ORF">SAMN05216366_11154</name>
</gene>
<feature type="domain" description="Phage-Barnase-EndoU-ColicinE5/D-RelE like nuclease 4" evidence="1">
    <location>
        <begin position="5"/>
        <end position="189"/>
    </location>
</feature>
<reference evidence="2 3" key="1">
    <citation type="submission" date="2016-10" db="EMBL/GenBank/DDBJ databases">
        <authorList>
            <person name="de Groot N.N."/>
        </authorList>
    </citation>
    <scope>NUCLEOTIDE SEQUENCE [LARGE SCALE GENOMIC DNA]</scope>
    <source>
        <strain evidence="2 3">S137</strain>
    </source>
</reference>
<protein>
    <recommendedName>
        <fullName evidence="1">Phage-Barnase-EndoU-ColicinE5/D-RelE like nuclease 4 domain-containing protein</fullName>
    </recommendedName>
</protein>
<dbReference type="Pfam" id="PF18813">
    <property type="entry name" value="PBECR4"/>
    <property type="match status" value="1"/>
</dbReference>
<dbReference type="EMBL" id="FNJQ01000011">
    <property type="protein sequence ID" value="SDP26712.1"/>
    <property type="molecule type" value="Genomic_DNA"/>
</dbReference>
<dbReference type="InterPro" id="IPR041420">
    <property type="entry name" value="PBECR4"/>
</dbReference>
<evidence type="ECO:0000313" key="3">
    <source>
        <dbReference type="Proteomes" id="UP000182412"/>
    </source>
</evidence>
<accession>A0A1H0RAV0</accession>
<evidence type="ECO:0000313" key="2">
    <source>
        <dbReference type="EMBL" id="SDP26712.1"/>
    </source>
</evidence>
<dbReference type="Proteomes" id="UP000182412">
    <property type="component" value="Unassembled WGS sequence"/>
</dbReference>
<organism evidence="2 3">
    <name type="scientific">Selenomonas ruminantium</name>
    <dbReference type="NCBI Taxonomy" id="971"/>
    <lineage>
        <taxon>Bacteria</taxon>
        <taxon>Bacillati</taxon>
        <taxon>Bacillota</taxon>
        <taxon>Negativicutes</taxon>
        <taxon>Selenomonadales</taxon>
        <taxon>Selenomonadaceae</taxon>
        <taxon>Selenomonas</taxon>
    </lineage>
</organism>